<organism evidence="9 10">
    <name type="scientific">Phytophthora kernoviae</name>
    <dbReference type="NCBI Taxonomy" id="325452"/>
    <lineage>
        <taxon>Eukaryota</taxon>
        <taxon>Sar</taxon>
        <taxon>Stramenopiles</taxon>
        <taxon>Oomycota</taxon>
        <taxon>Peronosporomycetes</taxon>
        <taxon>Peronosporales</taxon>
        <taxon>Peronosporaceae</taxon>
        <taxon>Phytophthora</taxon>
    </lineage>
</organism>
<keyword evidence="6" id="KW-0732">Signal</keyword>
<comment type="similarity">
    <text evidence="2 5">Belongs to the peptidase M14 family.</text>
</comment>
<comment type="cofactor">
    <cofactor evidence="1">
        <name>Zn(2+)</name>
        <dbReference type="ChEBI" id="CHEBI:29105"/>
    </cofactor>
</comment>
<dbReference type="Gene3D" id="3.40.630.10">
    <property type="entry name" value="Zn peptidases"/>
    <property type="match status" value="1"/>
</dbReference>
<keyword evidence="4" id="KW-0862">Zinc</keyword>
<dbReference type="GO" id="GO:0005615">
    <property type="term" value="C:extracellular space"/>
    <property type="evidence" value="ECO:0007669"/>
    <property type="project" value="TreeGrafter"/>
</dbReference>
<dbReference type="GO" id="GO:0004181">
    <property type="term" value="F:metallocarboxypeptidase activity"/>
    <property type="evidence" value="ECO:0007669"/>
    <property type="project" value="InterPro"/>
</dbReference>
<feature type="signal peptide" evidence="6">
    <location>
        <begin position="1"/>
        <end position="19"/>
    </location>
</feature>
<name>A0A3F2RR65_9STRA</name>
<evidence type="ECO:0000313" key="9">
    <source>
        <dbReference type="EMBL" id="RLN62672.1"/>
    </source>
</evidence>
<dbReference type="GO" id="GO:0008270">
    <property type="term" value="F:zinc ion binding"/>
    <property type="evidence" value="ECO:0007669"/>
    <property type="project" value="InterPro"/>
</dbReference>
<proteinExistence type="inferred from homology"/>
<dbReference type="PROSITE" id="PS52035">
    <property type="entry name" value="PEPTIDASE_M14"/>
    <property type="match status" value="1"/>
</dbReference>
<dbReference type="CDD" id="cd00596">
    <property type="entry name" value="Peptidase_M14_like"/>
    <property type="match status" value="1"/>
</dbReference>
<dbReference type="SMART" id="SM00631">
    <property type="entry name" value="Zn_pept"/>
    <property type="match status" value="1"/>
</dbReference>
<dbReference type="Pfam" id="PF00246">
    <property type="entry name" value="Peptidase_M14"/>
    <property type="match status" value="1"/>
</dbReference>
<comment type="caution">
    <text evidence="9">The sequence shown here is derived from an EMBL/GenBank/DDBJ whole genome shotgun (WGS) entry which is preliminary data.</text>
</comment>
<evidence type="ECO:0000313" key="11">
    <source>
        <dbReference type="Proteomes" id="UP000284657"/>
    </source>
</evidence>
<dbReference type="InterPro" id="IPR057246">
    <property type="entry name" value="CARBOXYPEPT_ZN_1"/>
</dbReference>
<dbReference type="Proteomes" id="UP000284657">
    <property type="component" value="Unassembled WGS sequence"/>
</dbReference>
<gene>
    <name evidence="8" type="ORF">BBJ29_009386</name>
    <name evidence="9" type="ORF">BBP00_00004613</name>
</gene>
<dbReference type="EMBL" id="MBDO02000115">
    <property type="protein sequence ID" value="RLN62672.1"/>
    <property type="molecule type" value="Genomic_DNA"/>
</dbReference>
<dbReference type="AlphaFoldDB" id="A0A3F2RR65"/>
<dbReference type="SUPFAM" id="SSF53187">
    <property type="entry name" value="Zn-dependent exopeptidases"/>
    <property type="match status" value="1"/>
</dbReference>
<evidence type="ECO:0000313" key="10">
    <source>
        <dbReference type="Proteomes" id="UP000277300"/>
    </source>
</evidence>
<dbReference type="PANTHER" id="PTHR11705:SF138">
    <property type="entry name" value="PEPTIDASE M14 CARBOXYPEPTIDASE A DOMAIN-CONTAINING PROTEIN"/>
    <property type="match status" value="1"/>
</dbReference>
<evidence type="ECO:0000256" key="1">
    <source>
        <dbReference type="ARBA" id="ARBA00001947"/>
    </source>
</evidence>
<keyword evidence="3" id="KW-0479">Metal-binding</keyword>
<dbReference type="Proteomes" id="UP000277300">
    <property type="component" value="Unassembled WGS sequence"/>
</dbReference>
<feature type="domain" description="Peptidase M14" evidence="7">
    <location>
        <begin position="31"/>
        <end position="334"/>
    </location>
</feature>
<reference evidence="10 11" key="1">
    <citation type="submission" date="2018-07" db="EMBL/GenBank/DDBJ databases">
        <title>Genome sequencing of oomycete isolates from Chile give support for New Zealand origin for Phytophthora kernoviae and make available the first Nothophytophthora sp. genome.</title>
        <authorList>
            <person name="Studholme D.J."/>
            <person name="Sanfuentes E."/>
            <person name="Panda P."/>
            <person name="Hill R."/>
            <person name="Sambles C."/>
            <person name="Grant M."/>
            <person name="Williams N.M."/>
            <person name="Mcdougal R.L."/>
        </authorList>
    </citation>
    <scope>NUCLEOTIDE SEQUENCE [LARGE SCALE GENOMIC DNA]</scope>
    <source>
        <strain evidence="9">Chile6</strain>
        <strain evidence="8">Chile7</strain>
    </source>
</reference>
<dbReference type="InterPro" id="IPR000834">
    <property type="entry name" value="Peptidase_M14"/>
</dbReference>
<sequence length="784" mass="87603">MLLSRCCLLALGLLGLTSASKHIDPPYLAINYRSYAEMSRYLLELNSSFPDVVQVSIAQETFGLPYPKELQCQVDDDTHATEPCKQFVVHLTNHSTLANDPERPEVFISGALHGNERVGPAAAIELVALVAHATSVYATDSVRPTMDTQRWLRELVNKRNVLVTPMTNAYGYSHNAREELKVDPNRDYNYMRSGAECMQTMTSRVVNEIWRDHVFQLAVTFHGGTRAVSYEWGSPDHYLNGDSKRSEKSPDHMAQFQLGNTLANFAGVFPDGKLYPVGTMNDVVYGVTGGMEDWGYAASWENQFYDTPETQPFHPCEPTTFHGYPKEKTVYNNITHRAFNMLVETSLVKQPKAADLGNQKELYGDNVDFFRTQWTGDLVGHVPRNVRLALMMIEMVQPLLRWVDTASFSAPQDQSSLSAFPAASLYTTNSNSDQVTEMGCGALAWERDEVATCNATECSVTDAAHSKVQIAWEVLGALTVDSTHVQVSSTDTFEDENILIETTIQKGTTRRFYEFASDLSEAAAANVDTLGTSLFVTCLDLGNVTTDKLYVRAVATVDQDWKNQGSGDEAPSPHIPPQSHLVNARTNLGWDFEWNGHRVKAALEWTSPVREVMPFKCSHYLLQNTNKAIISKKPNMNDPNLPQCLSTVRLHEMLLDGTLGERAVRALETDLRLGWKYRNFRSCDDAFRALLGIGQRQGDATDADQAPEKPPQLLYAEYLYCTSGVLCEKPLQEWSACVKSLQNGQKEIEECAPTKRLLERCLRGKTEELLRASQPQVFRPSATS</sequence>
<dbReference type="OrthoDB" id="10249045at2759"/>
<dbReference type="PANTHER" id="PTHR11705">
    <property type="entry name" value="PROTEASE FAMILY M14 CARBOXYPEPTIDASE A,B"/>
    <property type="match status" value="1"/>
</dbReference>
<dbReference type="EMBL" id="MBAD02002581">
    <property type="protein sequence ID" value="RLN46335.1"/>
    <property type="molecule type" value="Genomic_DNA"/>
</dbReference>
<evidence type="ECO:0000256" key="2">
    <source>
        <dbReference type="ARBA" id="ARBA00005988"/>
    </source>
</evidence>
<dbReference type="GO" id="GO:0006508">
    <property type="term" value="P:proteolysis"/>
    <property type="evidence" value="ECO:0007669"/>
    <property type="project" value="InterPro"/>
</dbReference>
<accession>A0A3F2RR65</accession>
<evidence type="ECO:0000313" key="8">
    <source>
        <dbReference type="EMBL" id="RLN46335.1"/>
    </source>
</evidence>
<feature type="chain" id="PRO_5033377443" description="Peptidase M14 domain-containing protein" evidence="6">
    <location>
        <begin position="20"/>
        <end position="784"/>
    </location>
</feature>
<evidence type="ECO:0000259" key="7">
    <source>
        <dbReference type="PROSITE" id="PS52035"/>
    </source>
</evidence>
<feature type="active site" description="Proton donor/acceptor" evidence="5">
    <location>
        <position position="309"/>
    </location>
</feature>
<protein>
    <recommendedName>
        <fullName evidence="7">Peptidase M14 domain-containing protein</fullName>
    </recommendedName>
</protein>
<dbReference type="PROSITE" id="PS00132">
    <property type="entry name" value="CARBOXYPEPT_ZN_1"/>
    <property type="match status" value="1"/>
</dbReference>
<evidence type="ECO:0000256" key="5">
    <source>
        <dbReference type="PROSITE-ProRule" id="PRU01379"/>
    </source>
</evidence>
<evidence type="ECO:0000256" key="4">
    <source>
        <dbReference type="ARBA" id="ARBA00022833"/>
    </source>
</evidence>
<evidence type="ECO:0000256" key="3">
    <source>
        <dbReference type="ARBA" id="ARBA00022723"/>
    </source>
</evidence>
<evidence type="ECO:0000256" key="6">
    <source>
        <dbReference type="SAM" id="SignalP"/>
    </source>
</evidence>